<feature type="domain" description="Serpin" evidence="3">
    <location>
        <begin position="15"/>
        <end position="364"/>
    </location>
</feature>
<dbReference type="Proteomes" id="UP000007015">
    <property type="component" value="Chromosome 5"/>
</dbReference>
<organism evidence="4 5">
    <name type="scientific">Oryza sativa subsp. indica</name>
    <name type="common">Rice</name>
    <dbReference type="NCBI Taxonomy" id="39946"/>
    <lineage>
        <taxon>Eukaryota</taxon>
        <taxon>Viridiplantae</taxon>
        <taxon>Streptophyta</taxon>
        <taxon>Embryophyta</taxon>
        <taxon>Tracheophyta</taxon>
        <taxon>Spermatophyta</taxon>
        <taxon>Magnoliopsida</taxon>
        <taxon>Liliopsida</taxon>
        <taxon>Poales</taxon>
        <taxon>Poaceae</taxon>
        <taxon>BOP clade</taxon>
        <taxon>Oryzoideae</taxon>
        <taxon>Oryzeae</taxon>
        <taxon>Oryzinae</taxon>
        <taxon>Oryza</taxon>
        <taxon>Oryza sativa</taxon>
    </lineage>
</organism>
<dbReference type="InterPro" id="IPR023796">
    <property type="entry name" value="Serpin_dom"/>
</dbReference>
<evidence type="ECO:0000313" key="5">
    <source>
        <dbReference type="Proteomes" id="UP000007015"/>
    </source>
</evidence>
<evidence type="ECO:0000259" key="3">
    <source>
        <dbReference type="SMART" id="SM00093"/>
    </source>
</evidence>
<dbReference type="SMART" id="SM00093">
    <property type="entry name" value="SERPIN"/>
    <property type="match status" value="1"/>
</dbReference>
<proteinExistence type="inferred from homology"/>
<dbReference type="InterPro" id="IPR042178">
    <property type="entry name" value="Serpin_sf_1"/>
</dbReference>
<dbReference type="STRING" id="39946.B8B018"/>
<dbReference type="InterPro" id="IPR000215">
    <property type="entry name" value="Serpin_fam"/>
</dbReference>
<dbReference type="AlphaFoldDB" id="B8B018"/>
<evidence type="ECO:0000256" key="2">
    <source>
        <dbReference type="RuleBase" id="RU000411"/>
    </source>
</evidence>
<dbReference type="InterPro" id="IPR023795">
    <property type="entry name" value="Serpin_CS"/>
</dbReference>
<dbReference type="HOGENOM" id="CLU_023330_4_0_1"/>
<dbReference type="PROSITE" id="PS00284">
    <property type="entry name" value="SERPIN"/>
    <property type="match status" value="1"/>
</dbReference>
<dbReference type="PANTHER" id="PTHR11461:SF330">
    <property type="entry name" value="OS05G0511800 PROTEIN"/>
    <property type="match status" value="1"/>
</dbReference>
<keyword evidence="5" id="KW-1185">Reference proteome</keyword>
<evidence type="ECO:0000313" key="4">
    <source>
        <dbReference type="EMBL" id="EEC79515.1"/>
    </source>
</evidence>
<dbReference type="GO" id="GO:0004867">
    <property type="term" value="F:serine-type endopeptidase inhibitor activity"/>
    <property type="evidence" value="ECO:0007669"/>
    <property type="project" value="InterPro"/>
</dbReference>
<evidence type="ECO:0000256" key="1">
    <source>
        <dbReference type="ARBA" id="ARBA00009500"/>
    </source>
</evidence>
<dbReference type="InterPro" id="IPR042185">
    <property type="entry name" value="Serpin_sf_2"/>
</dbReference>
<dbReference type="OMA" id="ESXDTIN"/>
<dbReference type="Gramene" id="BGIOSGA017738-TA">
    <property type="protein sequence ID" value="BGIOSGA017738-PA"/>
    <property type="gene ID" value="BGIOSGA017738"/>
</dbReference>
<sequence length="367" mass="38607">MEQEAAVRDQVELTMRLLHHLLLDDKHGTTTNLAFSPLSLHAALTLLASGAAGATREQIVAFLGPAGADAHTALASKEASVGVLACRRSAGCSNPEVRSAMAVWVDASLRLNPAFADTAASVFKAAVRSAGNPAAARAEINEWFSSQTGGFVKDILSNSIDDDDDGSGGGGGAISASHAFMDVGCHPGFYVLRMMYRTGGAAGGDKMFAMYIYLPDDRDGLPELARKLASNPAAFLRRTIVPAQPVAVGELKIPKFEVSLKVEASRLLRELGLDLPFLPAADNSFSGMLLDPPQGTAVSSLLHQCFVNVNEEGTVAAAGTVGEIMGFAMPDDQIVDFVADHPFLFFIVEEVSGLVVFAGQVVNPLLH</sequence>
<dbReference type="InterPro" id="IPR036186">
    <property type="entry name" value="Serpin_sf"/>
</dbReference>
<dbReference type="SUPFAM" id="SSF56574">
    <property type="entry name" value="Serpins"/>
    <property type="match status" value="1"/>
</dbReference>
<dbReference type="Gene3D" id="3.30.497.10">
    <property type="entry name" value="Antithrombin, subunit I, domain 2"/>
    <property type="match status" value="2"/>
</dbReference>
<dbReference type="EMBL" id="CM000130">
    <property type="protein sequence ID" value="EEC79515.1"/>
    <property type="molecule type" value="Genomic_DNA"/>
</dbReference>
<gene>
    <name evidence="4" type="ORF">OsI_20593</name>
</gene>
<comment type="similarity">
    <text evidence="1 2">Belongs to the serpin family.</text>
</comment>
<name>B8B018_ORYSI</name>
<dbReference type="GO" id="GO:0005615">
    <property type="term" value="C:extracellular space"/>
    <property type="evidence" value="ECO:0007669"/>
    <property type="project" value="InterPro"/>
</dbReference>
<dbReference type="Gene3D" id="2.30.39.10">
    <property type="entry name" value="Alpha-1-antitrypsin, domain 1"/>
    <property type="match status" value="1"/>
</dbReference>
<dbReference type="PANTHER" id="PTHR11461">
    <property type="entry name" value="SERINE PROTEASE INHIBITOR, SERPIN"/>
    <property type="match status" value="1"/>
</dbReference>
<dbReference type="Pfam" id="PF00079">
    <property type="entry name" value="Serpin"/>
    <property type="match status" value="2"/>
</dbReference>
<accession>B8B018</accession>
<reference evidence="4 5" key="1">
    <citation type="journal article" date="2005" name="PLoS Biol.">
        <title>The genomes of Oryza sativa: a history of duplications.</title>
        <authorList>
            <person name="Yu J."/>
            <person name="Wang J."/>
            <person name="Lin W."/>
            <person name="Li S."/>
            <person name="Li H."/>
            <person name="Zhou J."/>
            <person name="Ni P."/>
            <person name="Dong W."/>
            <person name="Hu S."/>
            <person name="Zeng C."/>
            <person name="Zhang J."/>
            <person name="Zhang Y."/>
            <person name="Li R."/>
            <person name="Xu Z."/>
            <person name="Li S."/>
            <person name="Li X."/>
            <person name="Zheng H."/>
            <person name="Cong L."/>
            <person name="Lin L."/>
            <person name="Yin J."/>
            <person name="Geng J."/>
            <person name="Li G."/>
            <person name="Shi J."/>
            <person name="Liu J."/>
            <person name="Lv H."/>
            <person name="Li J."/>
            <person name="Wang J."/>
            <person name="Deng Y."/>
            <person name="Ran L."/>
            <person name="Shi X."/>
            <person name="Wang X."/>
            <person name="Wu Q."/>
            <person name="Li C."/>
            <person name="Ren X."/>
            <person name="Wang J."/>
            <person name="Wang X."/>
            <person name="Li D."/>
            <person name="Liu D."/>
            <person name="Zhang X."/>
            <person name="Ji Z."/>
            <person name="Zhao W."/>
            <person name="Sun Y."/>
            <person name="Zhang Z."/>
            <person name="Bao J."/>
            <person name="Han Y."/>
            <person name="Dong L."/>
            <person name="Ji J."/>
            <person name="Chen P."/>
            <person name="Wu S."/>
            <person name="Liu J."/>
            <person name="Xiao Y."/>
            <person name="Bu D."/>
            <person name="Tan J."/>
            <person name="Yang L."/>
            <person name="Ye C."/>
            <person name="Zhang J."/>
            <person name="Xu J."/>
            <person name="Zhou Y."/>
            <person name="Yu Y."/>
            <person name="Zhang B."/>
            <person name="Zhuang S."/>
            <person name="Wei H."/>
            <person name="Liu B."/>
            <person name="Lei M."/>
            <person name="Yu H."/>
            <person name="Li Y."/>
            <person name="Xu H."/>
            <person name="Wei S."/>
            <person name="He X."/>
            <person name="Fang L."/>
            <person name="Zhang Z."/>
            <person name="Zhang Y."/>
            <person name="Huang X."/>
            <person name="Su Z."/>
            <person name="Tong W."/>
            <person name="Li J."/>
            <person name="Tong Z."/>
            <person name="Li S."/>
            <person name="Ye J."/>
            <person name="Wang L."/>
            <person name="Fang L."/>
            <person name="Lei T."/>
            <person name="Chen C."/>
            <person name="Chen H."/>
            <person name="Xu Z."/>
            <person name="Li H."/>
            <person name="Huang H."/>
            <person name="Zhang F."/>
            <person name="Xu H."/>
            <person name="Li N."/>
            <person name="Zhao C."/>
            <person name="Li S."/>
            <person name="Dong L."/>
            <person name="Huang Y."/>
            <person name="Li L."/>
            <person name="Xi Y."/>
            <person name="Qi Q."/>
            <person name="Li W."/>
            <person name="Zhang B."/>
            <person name="Hu W."/>
            <person name="Zhang Y."/>
            <person name="Tian X."/>
            <person name="Jiao Y."/>
            <person name="Liang X."/>
            <person name="Jin J."/>
            <person name="Gao L."/>
            <person name="Zheng W."/>
            <person name="Hao B."/>
            <person name="Liu S."/>
            <person name="Wang W."/>
            <person name="Yuan L."/>
            <person name="Cao M."/>
            <person name="McDermott J."/>
            <person name="Samudrala R."/>
            <person name="Wang J."/>
            <person name="Wong G.K."/>
            <person name="Yang H."/>
        </authorList>
    </citation>
    <scope>NUCLEOTIDE SEQUENCE [LARGE SCALE GENOMIC DNA]</scope>
    <source>
        <strain evidence="5">cv. 93-11</strain>
    </source>
</reference>
<protein>
    <recommendedName>
        <fullName evidence="3">Serpin domain-containing protein</fullName>
    </recommendedName>
</protein>